<proteinExistence type="predicted"/>
<gene>
    <name evidence="1" type="ORF">PAC_06955</name>
</gene>
<dbReference type="EMBL" id="FJOG01000009">
    <property type="protein sequence ID" value="CZR57066.1"/>
    <property type="molecule type" value="Genomic_DNA"/>
</dbReference>
<accession>A0A1L7WWD7</accession>
<evidence type="ECO:0000313" key="1">
    <source>
        <dbReference type="EMBL" id="CZR57066.1"/>
    </source>
</evidence>
<protein>
    <submittedName>
        <fullName evidence="1">Uncharacterized protein</fullName>
    </submittedName>
</protein>
<evidence type="ECO:0000313" key="2">
    <source>
        <dbReference type="Proteomes" id="UP000184330"/>
    </source>
</evidence>
<dbReference type="AlphaFoldDB" id="A0A1L7WWD7"/>
<dbReference type="Proteomes" id="UP000184330">
    <property type="component" value="Unassembled WGS sequence"/>
</dbReference>
<name>A0A1L7WWD7_9HELO</name>
<organism evidence="1 2">
    <name type="scientific">Phialocephala subalpina</name>
    <dbReference type="NCBI Taxonomy" id="576137"/>
    <lineage>
        <taxon>Eukaryota</taxon>
        <taxon>Fungi</taxon>
        <taxon>Dikarya</taxon>
        <taxon>Ascomycota</taxon>
        <taxon>Pezizomycotina</taxon>
        <taxon>Leotiomycetes</taxon>
        <taxon>Helotiales</taxon>
        <taxon>Mollisiaceae</taxon>
        <taxon>Phialocephala</taxon>
        <taxon>Phialocephala fortinii species complex</taxon>
    </lineage>
</organism>
<reference evidence="1 2" key="1">
    <citation type="submission" date="2016-03" db="EMBL/GenBank/DDBJ databases">
        <authorList>
            <person name="Ploux O."/>
        </authorList>
    </citation>
    <scope>NUCLEOTIDE SEQUENCE [LARGE SCALE GENOMIC DNA]</scope>
    <source>
        <strain evidence="1 2">UAMH 11012</strain>
    </source>
</reference>
<keyword evidence="2" id="KW-1185">Reference proteome</keyword>
<sequence length="152" mass="17633">MGCGYRGTHRGPSKKARVHFKRQDVRECDEKLMKEVQRLPAQGFQLIDSEDFSQIYAEWQAARDCLGPLEDDYMVAEFRLDEQEWELIRAEVHLHTKFESEFRHAEDTFSHERLDIALDSIDDSPDLAEANGLELDGKSTTSAWAYWAEAHD</sequence>
<dbReference type="OrthoDB" id="3553547at2759"/>